<keyword evidence="7" id="KW-1185">Reference proteome</keyword>
<dbReference type="Pfam" id="PF00440">
    <property type="entry name" value="TetR_N"/>
    <property type="match status" value="1"/>
</dbReference>
<proteinExistence type="predicted"/>
<dbReference type="Gene3D" id="1.10.357.10">
    <property type="entry name" value="Tetracycline Repressor, domain 2"/>
    <property type="match status" value="1"/>
</dbReference>
<comment type="caution">
    <text evidence="6">The sequence shown here is derived from an EMBL/GenBank/DDBJ whole genome shotgun (WGS) entry which is preliminary data.</text>
</comment>
<evidence type="ECO:0000256" key="3">
    <source>
        <dbReference type="ARBA" id="ARBA00023163"/>
    </source>
</evidence>
<accession>A0ABQ2NAN3</accession>
<dbReference type="Proteomes" id="UP000655410">
    <property type="component" value="Unassembled WGS sequence"/>
</dbReference>
<evidence type="ECO:0000313" key="6">
    <source>
        <dbReference type="EMBL" id="GGO90786.1"/>
    </source>
</evidence>
<dbReference type="EMBL" id="BMNI01000005">
    <property type="protein sequence ID" value="GGO90786.1"/>
    <property type="molecule type" value="Genomic_DNA"/>
</dbReference>
<dbReference type="InterPro" id="IPR009057">
    <property type="entry name" value="Homeodomain-like_sf"/>
</dbReference>
<dbReference type="InterPro" id="IPR050109">
    <property type="entry name" value="HTH-type_TetR-like_transc_reg"/>
</dbReference>
<dbReference type="PRINTS" id="PR00455">
    <property type="entry name" value="HTHTETR"/>
</dbReference>
<evidence type="ECO:0000256" key="4">
    <source>
        <dbReference type="PROSITE-ProRule" id="PRU00335"/>
    </source>
</evidence>
<evidence type="ECO:0000313" key="7">
    <source>
        <dbReference type="Proteomes" id="UP000655410"/>
    </source>
</evidence>
<dbReference type="PROSITE" id="PS50977">
    <property type="entry name" value="HTH_TETR_2"/>
    <property type="match status" value="1"/>
</dbReference>
<dbReference type="InterPro" id="IPR001647">
    <property type="entry name" value="HTH_TetR"/>
</dbReference>
<gene>
    <name evidence="6" type="ORF">GCM10011584_23380</name>
</gene>
<dbReference type="RefSeq" id="WP_188784192.1">
    <property type="nucleotide sequence ID" value="NZ_BMNI01000005.1"/>
</dbReference>
<keyword evidence="3" id="KW-0804">Transcription</keyword>
<reference evidence="7" key="1">
    <citation type="journal article" date="2019" name="Int. J. Syst. Evol. Microbiol.">
        <title>The Global Catalogue of Microorganisms (GCM) 10K type strain sequencing project: providing services to taxonomists for standard genome sequencing and annotation.</title>
        <authorList>
            <consortium name="The Broad Institute Genomics Platform"/>
            <consortium name="The Broad Institute Genome Sequencing Center for Infectious Disease"/>
            <person name="Wu L."/>
            <person name="Ma J."/>
        </authorList>
    </citation>
    <scope>NUCLEOTIDE SEQUENCE [LARGE SCALE GENOMIC DNA]</scope>
    <source>
        <strain evidence="7">CGMCC 4.7371</strain>
    </source>
</reference>
<dbReference type="SUPFAM" id="SSF46689">
    <property type="entry name" value="Homeodomain-like"/>
    <property type="match status" value="1"/>
</dbReference>
<organism evidence="6 7">
    <name type="scientific">Nocardioides phosphati</name>
    <dbReference type="NCBI Taxonomy" id="1867775"/>
    <lineage>
        <taxon>Bacteria</taxon>
        <taxon>Bacillati</taxon>
        <taxon>Actinomycetota</taxon>
        <taxon>Actinomycetes</taxon>
        <taxon>Propionibacteriales</taxon>
        <taxon>Nocardioidaceae</taxon>
        <taxon>Nocardioides</taxon>
    </lineage>
</organism>
<dbReference type="PANTHER" id="PTHR30055">
    <property type="entry name" value="HTH-TYPE TRANSCRIPTIONAL REGULATOR RUTR"/>
    <property type="match status" value="1"/>
</dbReference>
<protein>
    <submittedName>
        <fullName evidence="6">Transcriptional regulator, TetR family protein</fullName>
    </submittedName>
</protein>
<evidence type="ECO:0000256" key="2">
    <source>
        <dbReference type="ARBA" id="ARBA00023125"/>
    </source>
</evidence>
<feature type="DNA-binding region" description="H-T-H motif" evidence="4">
    <location>
        <begin position="43"/>
        <end position="62"/>
    </location>
</feature>
<evidence type="ECO:0000256" key="1">
    <source>
        <dbReference type="ARBA" id="ARBA00023015"/>
    </source>
</evidence>
<keyword evidence="1" id="KW-0805">Transcription regulation</keyword>
<sequence length="210" mass="22703">MTRQDAPRKRRPYAARMPLEQRRTELLDAALRVVARDGYDALTAQAIAHEAGVTKPVLYGAFATLPALLEALVEREEAKALGQLMSALPLAILGDPASLAARITRSWARAVRREPVTWQLILAGSSAMPGPLAARIEAARSLLRTQLASLISAYVPDDRADPAILSRALVATAEEFGRLLVNNPDQVDVDRLASTVQALVTGVVRQSRKP</sequence>
<dbReference type="PANTHER" id="PTHR30055:SF234">
    <property type="entry name" value="HTH-TYPE TRANSCRIPTIONAL REGULATOR BETI"/>
    <property type="match status" value="1"/>
</dbReference>
<name>A0ABQ2NAN3_9ACTN</name>
<evidence type="ECO:0000259" key="5">
    <source>
        <dbReference type="PROSITE" id="PS50977"/>
    </source>
</evidence>
<keyword evidence="2 4" id="KW-0238">DNA-binding</keyword>
<feature type="domain" description="HTH tetR-type" evidence="5">
    <location>
        <begin position="20"/>
        <end position="80"/>
    </location>
</feature>